<evidence type="ECO:0000313" key="2">
    <source>
        <dbReference type="Proteomes" id="UP000094828"/>
    </source>
</evidence>
<dbReference type="STRING" id="1841610.A6X21_15525"/>
<evidence type="ECO:0000313" key="1">
    <source>
        <dbReference type="EMBL" id="ODA36748.1"/>
    </source>
</evidence>
<organism evidence="1 2">
    <name type="scientific">Planctopirus hydrillae</name>
    <dbReference type="NCBI Taxonomy" id="1841610"/>
    <lineage>
        <taxon>Bacteria</taxon>
        <taxon>Pseudomonadati</taxon>
        <taxon>Planctomycetota</taxon>
        <taxon>Planctomycetia</taxon>
        <taxon>Planctomycetales</taxon>
        <taxon>Planctomycetaceae</taxon>
        <taxon>Planctopirus</taxon>
    </lineage>
</organism>
<dbReference type="Proteomes" id="UP000094828">
    <property type="component" value="Unassembled WGS sequence"/>
</dbReference>
<reference evidence="1 2" key="1">
    <citation type="submission" date="2016-05" db="EMBL/GenBank/DDBJ databases">
        <title>Genomic and physiological characterization of Planctopirus sp. isolated from fresh water lake.</title>
        <authorList>
            <person name="Subhash Y."/>
            <person name="Ramana C."/>
        </authorList>
    </citation>
    <scope>NUCLEOTIDE SEQUENCE [LARGE SCALE GENOMIC DNA]</scope>
    <source>
        <strain evidence="1 2">JC280</strain>
    </source>
</reference>
<name>A0A1C3EU35_9PLAN</name>
<dbReference type="EMBL" id="LYDR01000004">
    <property type="protein sequence ID" value="ODA36748.1"/>
    <property type="molecule type" value="Genomic_DNA"/>
</dbReference>
<gene>
    <name evidence="1" type="ORF">A6X21_15525</name>
</gene>
<dbReference type="AlphaFoldDB" id="A0A1C3EU35"/>
<proteinExistence type="predicted"/>
<protein>
    <submittedName>
        <fullName evidence="1">Uncharacterized protein</fullName>
    </submittedName>
</protein>
<sequence length="111" mass="12221">MEVSGYVRCQLSKSLPIPEPRLGNRPDFSWVMKGFYRHLINSSDIGLAAKGLTSRRLPELSAKPATQRARRETAPRVMALKAIFGSGAQHTHESVKLSGFVGCRSFKPAIP</sequence>
<accession>A0A1C3EU35</accession>
<keyword evidence="2" id="KW-1185">Reference proteome</keyword>
<comment type="caution">
    <text evidence="1">The sequence shown here is derived from an EMBL/GenBank/DDBJ whole genome shotgun (WGS) entry which is preliminary data.</text>
</comment>